<dbReference type="SUPFAM" id="SSF160631">
    <property type="entry name" value="SMI1/KNR4-like"/>
    <property type="match status" value="1"/>
</dbReference>
<dbReference type="InterPro" id="IPR025144">
    <property type="entry name" value="DUF4085"/>
</dbReference>
<accession>A0A150LCM9</accession>
<proteinExistence type="predicted"/>
<evidence type="ECO:0000259" key="1">
    <source>
        <dbReference type="SMART" id="SM00860"/>
    </source>
</evidence>
<dbReference type="AlphaFoldDB" id="A0A150LCM9"/>
<protein>
    <recommendedName>
        <fullName evidence="1">Knr4/Smi1-like domain-containing protein</fullName>
    </recommendedName>
</protein>
<dbReference type="Proteomes" id="UP000075683">
    <property type="component" value="Unassembled WGS sequence"/>
</dbReference>
<organism evidence="2 3">
    <name type="scientific">Caldibacillus debilis</name>
    <dbReference type="NCBI Taxonomy" id="301148"/>
    <lineage>
        <taxon>Bacteria</taxon>
        <taxon>Bacillati</taxon>
        <taxon>Bacillota</taxon>
        <taxon>Bacilli</taxon>
        <taxon>Bacillales</taxon>
        <taxon>Bacillaceae</taxon>
        <taxon>Caldibacillus</taxon>
    </lineage>
</organism>
<dbReference type="STRING" id="301148.B4135_3586"/>
<dbReference type="SMART" id="SM00860">
    <property type="entry name" value="SMI1_KNR4"/>
    <property type="match status" value="1"/>
</dbReference>
<dbReference type="Gene3D" id="3.40.1580.10">
    <property type="entry name" value="SMI1/KNR4-like"/>
    <property type="match status" value="1"/>
</dbReference>
<sequence length="432" mass="49378">MKFFSKKWYETMQDTHLLTFPESDEEWADFIRGFEEESEDFRAYLRGELESIKDRLLQILPETFHPYVLDGTINQPELPKRVRDEVLAWLKEKQEEAEKVIDAAGEYKEKIRGQLPEGLAEIADAGLHDAQIRFIRRREDVLRLTLDGSGSFSYGEAAVIEISGIKEERSEFPLAPGMYWLYEEADVERDGFRLGVLFDSPMTEWEITATDFRIRHFYRNEEHPGWADENGPAGASAGEWKKAEQRLGFRFPQAFRELMKRQNGGRIDHPFFLLPDRAVEITRILPLEELAEQGGVIPFAACAIGSVAFLRETGQIVYVAEDGQPRPLADSFEEWARLLLSGEFVEAEDPLSDPLPPEELEAALFSGDLGLAVRAWNTIAERPEEHVPLIKKALPHFINHEDIELGQIGELFAGHFVAEGIITEEFLESIKR</sequence>
<dbReference type="InterPro" id="IPR018958">
    <property type="entry name" value="Knr4/Smi1-like_dom"/>
</dbReference>
<reference evidence="2 3" key="1">
    <citation type="submission" date="2016-01" db="EMBL/GenBank/DDBJ databases">
        <title>Draft Genome Sequences of Seven Thermophilic Sporeformers Isolated from Foods.</title>
        <authorList>
            <person name="Berendsen E.M."/>
            <person name="Wells-Bennik M.H."/>
            <person name="Krawcyk A.O."/>
            <person name="De Jong A."/>
            <person name="Holsappel S."/>
            <person name="Eijlander R.T."/>
            <person name="Kuipers O.P."/>
        </authorList>
    </citation>
    <scope>NUCLEOTIDE SEQUENCE [LARGE SCALE GENOMIC DNA]</scope>
    <source>
        <strain evidence="2 3">B4135</strain>
    </source>
</reference>
<dbReference type="InterPro" id="IPR037883">
    <property type="entry name" value="Knr4/Smi1-like_sf"/>
</dbReference>
<name>A0A150LCM9_9BACI</name>
<dbReference type="Pfam" id="PF09346">
    <property type="entry name" value="SMI1_KNR4"/>
    <property type="match status" value="1"/>
</dbReference>
<dbReference type="RefSeq" id="WP_061569849.1">
    <property type="nucleotide sequence ID" value="NZ_LQYT01000121.1"/>
</dbReference>
<dbReference type="Pfam" id="PF13315">
    <property type="entry name" value="DUF4085"/>
    <property type="match status" value="1"/>
</dbReference>
<feature type="domain" description="Knr4/Smi1-like" evidence="1">
    <location>
        <begin position="234"/>
        <end position="338"/>
    </location>
</feature>
<gene>
    <name evidence="2" type="ORF">B4135_3586</name>
</gene>
<dbReference type="OrthoDB" id="2563891at2"/>
<comment type="caution">
    <text evidence="2">The sequence shown here is derived from an EMBL/GenBank/DDBJ whole genome shotgun (WGS) entry which is preliminary data.</text>
</comment>
<evidence type="ECO:0000313" key="2">
    <source>
        <dbReference type="EMBL" id="KYD10107.1"/>
    </source>
</evidence>
<evidence type="ECO:0000313" key="3">
    <source>
        <dbReference type="Proteomes" id="UP000075683"/>
    </source>
</evidence>
<dbReference type="EMBL" id="LQYT01000121">
    <property type="protein sequence ID" value="KYD10107.1"/>
    <property type="molecule type" value="Genomic_DNA"/>
</dbReference>